<feature type="signal peptide" evidence="1">
    <location>
        <begin position="1"/>
        <end position="22"/>
    </location>
</feature>
<reference evidence="2" key="2">
    <citation type="submission" date="2023-05" db="EMBL/GenBank/DDBJ databases">
        <authorList>
            <person name="Fouks B."/>
        </authorList>
    </citation>
    <scope>NUCLEOTIDE SEQUENCE</scope>
    <source>
        <strain evidence="2">Stay&amp;Tobe</strain>
        <tissue evidence="2">Testes</tissue>
    </source>
</reference>
<evidence type="ECO:0000313" key="2">
    <source>
        <dbReference type="EMBL" id="KAJ9600025.1"/>
    </source>
</evidence>
<evidence type="ECO:0000256" key="1">
    <source>
        <dbReference type="SAM" id="SignalP"/>
    </source>
</evidence>
<keyword evidence="3" id="KW-1185">Reference proteome</keyword>
<evidence type="ECO:0000313" key="3">
    <source>
        <dbReference type="Proteomes" id="UP001233999"/>
    </source>
</evidence>
<reference evidence="2" key="1">
    <citation type="journal article" date="2023" name="IScience">
        <title>Live-bearing cockroach genome reveals convergent evolutionary mechanisms linked to viviparity in insects and beyond.</title>
        <authorList>
            <person name="Fouks B."/>
            <person name="Harrison M.C."/>
            <person name="Mikhailova A.A."/>
            <person name="Marchal E."/>
            <person name="English S."/>
            <person name="Carruthers M."/>
            <person name="Jennings E.C."/>
            <person name="Chiamaka E.L."/>
            <person name="Frigard R.A."/>
            <person name="Pippel M."/>
            <person name="Attardo G.M."/>
            <person name="Benoit J.B."/>
            <person name="Bornberg-Bauer E."/>
            <person name="Tobe S.S."/>
        </authorList>
    </citation>
    <scope>NUCLEOTIDE SEQUENCE</scope>
    <source>
        <strain evidence="2">Stay&amp;Tobe</strain>
    </source>
</reference>
<dbReference type="EMBL" id="JASPKZ010000458">
    <property type="protein sequence ID" value="KAJ9600025.1"/>
    <property type="molecule type" value="Genomic_DNA"/>
</dbReference>
<protein>
    <recommendedName>
        <fullName evidence="4">Apolipophorin-III</fullName>
    </recommendedName>
</protein>
<keyword evidence="1" id="KW-0732">Signal</keyword>
<proteinExistence type="predicted"/>
<dbReference type="Proteomes" id="UP001233999">
    <property type="component" value="Unassembled WGS sequence"/>
</dbReference>
<gene>
    <name evidence="2" type="ORF">L9F63_009689</name>
</gene>
<evidence type="ECO:0008006" key="4">
    <source>
        <dbReference type="Google" id="ProtNLM"/>
    </source>
</evidence>
<feature type="chain" id="PRO_5041917127" description="Apolipophorin-III" evidence="1">
    <location>
        <begin position="23"/>
        <end position="157"/>
    </location>
</feature>
<dbReference type="Gene3D" id="1.20.120.20">
    <property type="entry name" value="Apolipoprotein"/>
    <property type="match status" value="1"/>
</dbReference>
<name>A0AAD8ER10_DIPPU</name>
<comment type="caution">
    <text evidence="2">The sequence shown here is derived from an EMBL/GenBank/DDBJ whole genome shotgun (WGS) entry which is preliminary data.</text>
</comment>
<accession>A0AAD8ER10</accession>
<sequence>MATGKIVILALALLCYSQVSNARHVRRDTGNAINDLQDALTNLGSVLSQGWHNFTQVVEQHLPSSEEVHNNTLNLARTLGTYAGQLQTEASSHTGELQNLAQNVSSSWNQLKSNLENIDATKTAQEMSQQVQDNVNAFAEEARKFLNSSDHSEGHRM</sequence>
<dbReference type="AlphaFoldDB" id="A0AAD8ER10"/>
<organism evidence="2 3">
    <name type="scientific">Diploptera punctata</name>
    <name type="common">Pacific beetle cockroach</name>
    <dbReference type="NCBI Taxonomy" id="6984"/>
    <lineage>
        <taxon>Eukaryota</taxon>
        <taxon>Metazoa</taxon>
        <taxon>Ecdysozoa</taxon>
        <taxon>Arthropoda</taxon>
        <taxon>Hexapoda</taxon>
        <taxon>Insecta</taxon>
        <taxon>Pterygota</taxon>
        <taxon>Neoptera</taxon>
        <taxon>Polyneoptera</taxon>
        <taxon>Dictyoptera</taxon>
        <taxon>Blattodea</taxon>
        <taxon>Blaberoidea</taxon>
        <taxon>Blaberidae</taxon>
        <taxon>Diplopterinae</taxon>
        <taxon>Diploptera</taxon>
    </lineage>
</organism>